<dbReference type="CDD" id="cd01884">
    <property type="entry name" value="EF_Tu"/>
    <property type="match status" value="1"/>
</dbReference>
<evidence type="ECO:0000313" key="3">
    <source>
        <dbReference type="Proteomes" id="UP000310597"/>
    </source>
</evidence>
<dbReference type="PROSITE" id="PS00301">
    <property type="entry name" value="G_TR_1"/>
    <property type="match status" value="1"/>
</dbReference>
<name>A0A4U1JLG8_RHOCA</name>
<dbReference type="InterPro" id="IPR031157">
    <property type="entry name" value="G_TR_CS"/>
</dbReference>
<dbReference type="InterPro" id="IPR000795">
    <property type="entry name" value="T_Tr_GTP-bd_dom"/>
</dbReference>
<comment type="caution">
    <text evidence="2">The sequence shown here is derived from an EMBL/GenBank/DDBJ whole genome shotgun (WGS) entry which is preliminary data.</text>
</comment>
<reference evidence="2 3" key="1">
    <citation type="submission" date="2019-04" db="EMBL/GenBank/DDBJ databases">
        <title>Draft Whole-Genome sequence of the purple photosynthetic bacterium Rhodobacter capsulatus SP108 with an indigenous class A beta-lactamase.</title>
        <authorList>
            <person name="Robertson S."/>
            <person name="Meyer T.E."/>
            <person name="Kyndt J.A."/>
        </authorList>
    </citation>
    <scope>NUCLEOTIDE SEQUENCE [LARGE SCALE GENOMIC DNA]</scope>
    <source>
        <strain evidence="2 3">SP108</strain>
    </source>
</reference>
<proteinExistence type="predicted"/>
<dbReference type="Gene3D" id="3.40.50.300">
    <property type="entry name" value="P-loop containing nucleotide triphosphate hydrolases"/>
    <property type="match status" value="1"/>
</dbReference>
<dbReference type="PRINTS" id="PR00315">
    <property type="entry name" value="ELONGATNFCT"/>
</dbReference>
<dbReference type="Pfam" id="PF00009">
    <property type="entry name" value="GTP_EFTU"/>
    <property type="match status" value="1"/>
</dbReference>
<dbReference type="InterPro" id="IPR027417">
    <property type="entry name" value="P-loop_NTPase"/>
</dbReference>
<dbReference type="NCBIfam" id="TIGR00231">
    <property type="entry name" value="small_GTP"/>
    <property type="match status" value="1"/>
</dbReference>
<feature type="domain" description="Tr-type G" evidence="1">
    <location>
        <begin position="10"/>
        <end position="188"/>
    </location>
</feature>
<dbReference type="RefSeq" id="WP_136909590.1">
    <property type="nucleotide sequence ID" value="NZ_SWJZ01000132.1"/>
</dbReference>
<dbReference type="GO" id="GO:0003746">
    <property type="term" value="F:translation elongation factor activity"/>
    <property type="evidence" value="ECO:0007669"/>
    <property type="project" value="TreeGrafter"/>
</dbReference>
<dbReference type="InterPro" id="IPR041709">
    <property type="entry name" value="EF-Tu_GTP-bd"/>
</dbReference>
<sequence>MAKAKFERNKPHVNIGTIGHVDHGKTTLTAAITKYYGEFRAYDQIDGAPEERARGITISTAHVEYETPNRHYAHVDCPGHADYVKNMITGAAQMDGAILVVAASDGPMPQTREHILLGRQVGIPYMVVYMNKVDLVDDEELLELVEMEVRELLSSYEYPGDDIPIIKGSAHQAMIGESKEIGEDSIHA</sequence>
<organism evidence="2 3">
    <name type="scientific">Rhodobacter capsulatus</name>
    <name type="common">Rhodopseudomonas capsulata</name>
    <dbReference type="NCBI Taxonomy" id="1061"/>
    <lineage>
        <taxon>Bacteria</taxon>
        <taxon>Pseudomonadati</taxon>
        <taxon>Pseudomonadota</taxon>
        <taxon>Alphaproteobacteria</taxon>
        <taxon>Rhodobacterales</taxon>
        <taxon>Rhodobacter group</taxon>
        <taxon>Rhodobacter</taxon>
    </lineage>
</organism>
<dbReference type="OrthoDB" id="9803139at2"/>
<dbReference type="GO" id="GO:0003924">
    <property type="term" value="F:GTPase activity"/>
    <property type="evidence" value="ECO:0007669"/>
    <property type="project" value="InterPro"/>
</dbReference>
<evidence type="ECO:0000259" key="1">
    <source>
        <dbReference type="PROSITE" id="PS51722"/>
    </source>
</evidence>
<dbReference type="EMBL" id="SWJZ01000132">
    <property type="protein sequence ID" value="TKD13464.1"/>
    <property type="molecule type" value="Genomic_DNA"/>
</dbReference>
<dbReference type="AlphaFoldDB" id="A0A4U1JLG8"/>
<dbReference type="SUPFAM" id="SSF52540">
    <property type="entry name" value="P-loop containing nucleoside triphosphate hydrolases"/>
    <property type="match status" value="1"/>
</dbReference>
<feature type="non-terminal residue" evidence="2">
    <location>
        <position position="188"/>
    </location>
</feature>
<dbReference type="InterPro" id="IPR005225">
    <property type="entry name" value="Small_GTP-bd"/>
</dbReference>
<dbReference type="GO" id="GO:0005525">
    <property type="term" value="F:GTP binding"/>
    <property type="evidence" value="ECO:0007669"/>
    <property type="project" value="InterPro"/>
</dbReference>
<dbReference type="PANTHER" id="PTHR43721">
    <property type="entry name" value="ELONGATION FACTOR TU-RELATED"/>
    <property type="match status" value="1"/>
</dbReference>
<dbReference type="PROSITE" id="PS51722">
    <property type="entry name" value="G_TR_2"/>
    <property type="match status" value="1"/>
</dbReference>
<dbReference type="PANTHER" id="PTHR43721:SF22">
    <property type="entry name" value="ELONGATION FACTOR TU, MITOCHONDRIAL"/>
    <property type="match status" value="1"/>
</dbReference>
<dbReference type="Proteomes" id="UP000310597">
    <property type="component" value="Unassembled WGS sequence"/>
</dbReference>
<gene>
    <name evidence="2" type="ORF">FBT96_19470</name>
</gene>
<evidence type="ECO:0000313" key="2">
    <source>
        <dbReference type="EMBL" id="TKD13464.1"/>
    </source>
</evidence>
<dbReference type="FunFam" id="3.40.50.300:FF:000003">
    <property type="entry name" value="Elongation factor Tu"/>
    <property type="match status" value="1"/>
</dbReference>
<accession>A0A4U1JLG8</accession>
<dbReference type="InterPro" id="IPR050055">
    <property type="entry name" value="EF-Tu_GTPase"/>
</dbReference>
<protein>
    <submittedName>
        <fullName evidence="2">GTP-binding protein</fullName>
    </submittedName>
</protein>